<reference evidence="2 3" key="1">
    <citation type="submission" date="2020-03" db="EMBL/GenBank/DDBJ databases">
        <title>Spirochaetal bacteria isolated from arthropods constitute a novel genus Entomospira genus novum within the order Spirochaetales.</title>
        <authorList>
            <person name="Grana-Miraglia L."/>
            <person name="Sikutova S."/>
            <person name="Fingerle V."/>
            <person name="Sing A."/>
            <person name="Castillo-Ramirez S."/>
            <person name="Margos G."/>
            <person name="Rudolf I."/>
        </authorList>
    </citation>
    <scope>NUCLEOTIDE SEQUENCE [LARGE SCALE GENOMIC DNA]</scope>
    <source>
        <strain evidence="2 3">BR193</strain>
    </source>
</reference>
<evidence type="ECO:0000256" key="1">
    <source>
        <dbReference type="SAM" id="Phobius"/>
    </source>
</evidence>
<dbReference type="EMBL" id="JAATLJ010000001">
    <property type="protein sequence ID" value="NIZ39917.1"/>
    <property type="molecule type" value="Genomic_DNA"/>
</dbReference>
<dbReference type="AlphaFoldDB" id="A0A968KS33"/>
<organism evidence="2 3">
    <name type="scientific">Entomospira entomophila</name>
    <dbReference type="NCBI Taxonomy" id="2719988"/>
    <lineage>
        <taxon>Bacteria</taxon>
        <taxon>Pseudomonadati</taxon>
        <taxon>Spirochaetota</taxon>
        <taxon>Spirochaetia</taxon>
        <taxon>Spirochaetales</taxon>
        <taxon>Spirochaetaceae</taxon>
        <taxon>Entomospira</taxon>
    </lineage>
</organism>
<keyword evidence="1" id="KW-0812">Transmembrane</keyword>
<sequence length="208" mass="25255">MFRKIWRKLQKSTRSYSDNLLRTKVKEALFHAKMASMMALDTAQRESRLIMLINALLLAFAFYFNDYIRISRTLALSIFFILIIRLIYKLVRLSVWLYKTRHTGFIYYWQRYWFHGGLRHHSTAFKEVLYEIFTMEYATRISKHVSYIHEGLSRLQLTHSQEEIFEYFYAESLSRMRKFFFSTILLILVEVLAYLLITVLIRQILFRL</sequence>
<feature type="transmembrane region" description="Helical" evidence="1">
    <location>
        <begin position="47"/>
        <end position="64"/>
    </location>
</feature>
<accession>A0A968KS33</accession>
<keyword evidence="1" id="KW-1133">Transmembrane helix</keyword>
<dbReference type="Proteomes" id="UP000711995">
    <property type="component" value="Unassembled WGS sequence"/>
</dbReference>
<evidence type="ECO:0000313" key="2">
    <source>
        <dbReference type="EMBL" id="NIZ39917.1"/>
    </source>
</evidence>
<evidence type="ECO:0000313" key="3">
    <source>
        <dbReference type="Proteomes" id="UP000711995"/>
    </source>
</evidence>
<protein>
    <submittedName>
        <fullName evidence="2">Uncharacterized protein</fullName>
    </submittedName>
</protein>
<gene>
    <name evidence="2" type="ORF">HCT14_00060</name>
</gene>
<feature type="transmembrane region" description="Helical" evidence="1">
    <location>
        <begin position="70"/>
        <end position="91"/>
    </location>
</feature>
<proteinExistence type="predicted"/>
<comment type="caution">
    <text evidence="2">The sequence shown here is derived from an EMBL/GenBank/DDBJ whole genome shotgun (WGS) entry which is preliminary data.</text>
</comment>
<dbReference type="RefSeq" id="WP_167699527.1">
    <property type="nucleotide sequence ID" value="NZ_CP118174.1"/>
</dbReference>
<keyword evidence="3" id="KW-1185">Reference proteome</keyword>
<name>A0A968KS33_9SPIO</name>
<feature type="transmembrane region" description="Helical" evidence="1">
    <location>
        <begin position="179"/>
        <end position="205"/>
    </location>
</feature>
<keyword evidence="1" id="KW-0472">Membrane</keyword>